<keyword evidence="1" id="KW-0732">Signal</keyword>
<sequence>MAFHSKTLLFAALLPASVQLACAEMVIPAGFEDLAKNQRLWIDVSLYGESLGLYETDINLESVTFVQPDNLLDAIKRRFNDDPTLLAMVRNALAAPLSRNGNLACSSNGFAQGCDYVDTAGLAVIYDENNARISLFLNKRYLPKQAQEKQWYQPTKDTENALIHQQNINFVADRDYQSATVQGNGALALTEDGYFTLDWNWQGQRARHQQQQELTVNNAWFRQDLWRQYYLQAGEMDTRDLFSNAGGNINLSQLPLGKIRGVRAGSTRAWMNPTQQSQGTPVTVFLSHDARIDARRGQQLLASFYLNAGAQTLDTRNFPDGSYTVSLAVYENNRLIRTEEVPFTRTGVTPFDRFEWFMQAGQTDDDDQHYARRGVAQLGFRLPLSASAAITSGATLTGGHRFIENALDWSHGFSAGAIDGVLSTRFSYLNGNRGERGNIQQISYNDGFSLSFYRNALSADSCDTRQSGFYGVSGCYRSLSVMFSVPVGSWYANLGYADNRNEGRYVSRRDLPDRDDRHQYGLPWESVYMTRSRTEAWQGGMSKSFSTHGLNINGSLNLFMRDDRSRRGKDKGGYLSLSLSLSHPRQGEASSYTSLGATWQQQNQQKNQLSYSMAHNWYTDACGENEYGVSASGINSDSLNTAFYTRQGGQYGNGNLTVSDAWDRKASRHTLSGSGSYNSTFALSRTGLWFGRWNDGRPASAIAVTVAAPDDQQAAHVAVSLDNGGSADIAANSRALFAVPGYQQTTLSVSESLDVSHGASSEITQGSGSRTMFMVPGKMLHRQVQTTMSYTWVGQMMDEHNMPLTGGLPLNVTGWSDLGNGGFSAQSNAPLRNLYMVRQQQFYQCALTVRTQRDVVRYVGVTACNEMTFSALPDAVQQQAQLLLAGRAPASGTTAMATQDGLAKGLLHE</sequence>
<evidence type="ECO:0000259" key="2">
    <source>
        <dbReference type="Pfam" id="PF16967"/>
    </source>
</evidence>
<evidence type="ECO:0000259" key="3">
    <source>
        <dbReference type="Pfam" id="PF17271"/>
    </source>
</evidence>
<keyword evidence="5" id="KW-1185">Reference proteome</keyword>
<dbReference type="Proteomes" id="UP000746649">
    <property type="component" value="Unassembled WGS sequence"/>
</dbReference>
<dbReference type="RefSeq" id="WP_200035773.1">
    <property type="nucleotide sequence ID" value="NZ_JADWND010000009.1"/>
</dbReference>
<proteinExistence type="predicted"/>
<dbReference type="EMBL" id="JADWND010000009">
    <property type="protein sequence ID" value="MBJ8382784.1"/>
    <property type="molecule type" value="Genomic_DNA"/>
</dbReference>
<feature type="chain" id="PRO_5045952011" evidence="1">
    <location>
        <begin position="24"/>
        <end position="909"/>
    </location>
</feature>
<evidence type="ECO:0000313" key="5">
    <source>
        <dbReference type="Proteomes" id="UP000746649"/>
    </source>
</evidence>
<feature type="domain" description="TcfC Usher-like barrel" evidence="3">
    <location>
        <begin position="354"/>
        <end position="765"/>
    </location>
</feature>
<name>A0ABS0ZWR0_9ENTR</name>
<organism evidence="4 5">
    <name type="scientific">Citrobacter sedlakii</name>
    <dbReference type="NCBI Taxonomy" id="67826"/>
    <lineage>
        <taxon>Bacteria</taxon>
        <taxon>Pseudomonadati</taxon>
        <taxon>Pseudomonadota</taxon>
        <taxon>Gammaproteobacteria</taxon>
        <taxon>Enterobacterales</taxon>
        <taxon>Enterobacteriaceae</taxon>
        <taxon>Citrobacter</taxon>
        <taxon>Citrobacter freundii complex</taxon>
    </lineage>
</organism>
<dbReference type="InterPro" id="IPR035224">
    <property type="entry name" value="Usher_TcfC"/>
</dbReference>
<dbReference type="Pfam" id="PF16967">
    <property type="entry name" value="TcfC"/>
    <property type="match status" value="1"/>
</dbReference>
<dbReference type="Pfam" id="PF17271">
    <property type="entry name" value="Usher_TcfC"/>
    <property type="match status" value="1"/>
</dbReference>
<feature type="domain" description="Pilus assembly protein E-set like" evidence="2">
    <location>
        <begin position="279"/>
        <end position="344"/>
    </location>
</feature>
<reference evidence="4 5" key="1">
    <citation type="submission" date="2020-11" db="EMBL/GenBank/DDBJ databases">
        <title>Enhanced detection system for hospital associated transmission using whole genome sequencing surveillance.</title>
        <authorList>
            <person name="Harrison L.H."/>
            <person name="Van Tyne D."/>
            <person name="Marsh J.W."/>
            <person name="Griffith M.P."/>
            <person name="Snyder D.J."/>
            <person name="Cooper V.S."/>
            <person name="Mustapha M."/>
        </authorList>
    </citation>
    <scope>NUCLEOTIDE SEQUENCE [LARGE SCALE GENOMIC DNA]</scope>
    <source>
        <strain evidence="4 5">CB00117</strain>
    </source>
</reference>
<gene>
    <name evidence="4" type="ORF">I6M88_17650</name>
</gene>
<feature type="signal peptide" evidence="1">
    <location>
        <begin position="1"/>
        <end position="23"/>
    </location>
</feature>
<dbReference type="InterPro" id="IPR032636">
    <property type="entry name" value="Pilus_assem_E-set-like_dom"/>
</dbReference>
<evidence type="ECO:0000313" key="4">
    <source>
        <dbReference type="EMBL" id="MBJ8382784.1"/>
    </source>
</evidence>
<comment type="caution">
    <text evidence="4">The sequence shown here is derived from an EMBL/GenBank/DDBJ whole genome shotgun (WGS) entry which is preliminary data.</text>
</comment>
<accession>A0ABS0ZWR0</accession>
<protein>
    <submittedName>
        <fullName evidence="4">TcfC E-set like domain-containing protein</fullName>
    </submittedName>
</protein>
<evidence type="ECO:0000256" key="1">
    <source>
        <dbReference type="SAM" id="SignalP"/>
    </source>
</evidence>